<proteinExistence type="predicted"/>
<dbReference type="AlphaFoldDB" id="A0A8S2ZPS7"/>
<accession>A0A8S2ZPS7</accession>
<gene>
    <name evidence="1" type="ORF">SMN809_LOCUS41389</name>
</gene>
<feature type="non-terminal residue" evidence="1">
    <location>
        <position position="63"/>
    </location>
</feature>
<reference evidence="1" key="1">
    <citation type="submission" date="2021-02" db="EMBL/GenBank/DDBJ databases">
        <authorList>
            <person name="Nowell W R."/>
        </authorList>
    </citation>
    <scope>NUCLEOTIDE SEQUENCE</scope>
</reference>
<dbReference type="Proteomes" id="UP000676336">
    <property type="component" value="Unassembled WGS sequence"/>
</dbReference>
<evidence type="ECO:0000313" key="1">
    <source>
        <dbReference type="EMBL" id="CAF4658206.1"/>
    </source>
</evidence>
<name>A0A8S2ZPS7_9BILA</name>
<feature type="non-terminal residue" evidence="1">
    <location>
        <position position="1"/>
    </location>
</feature>
<evidence type="ECO:0000313" key="2">
    <source>
        <dbReference type="Proteomes" id="UP000676336"/>
    </source>
</evidence>
<comment type="caution">
    <text evidence="1">The sequence shown here is derived from an EMBL/GenBank/DDBJ whole genome shotgun (WGS) entry which is preliminary data.</text>
</comment>
<dbReference type="EMBL" id="CAJOBI010116728">
    <property type="protein sequence ID" value="CAF4658206.1"/>
    <property type="molecule type" value="Genomic_DNA"/>
</dbReference>
<protein>
    <submittedName>
        <fullName evidence="1">Uncharacterized protein</fullName>
    </submittedName>
</protein>
<sequence>TYIENRREAKLGRLDECLEEFDKDSGLLKMLLQNEIFLSADTILELRHKYAYNMFDTLSASRM</sequence>
<organism evidence="1 2">
    <name type="scientific">Rotaria magnacalcarata</name>
    <dbReference type="NCBI Taxonomy" id="392030"/>
    <lineage>
        <taxon>Eukaryota</taxon>
        <taxon>Metazoa</taxon>
        <taxon>Spiralia</taxon>
        <taxon>Gnathifera</taxon>
        <taxon>Rotifera</taxon>
        <taxon>Eurotatoria</taxon>
        <taxon>Bdelloidea</taxon>
        <taxon>Philodinida</taxon>
        <taxon>Philodinidae</taxon>
        <taxon>Rotaria</taxon>
    </lineage>
</organism>